<reference evidence="1" key="1">
    <citation type="submission" date="2018-12" db="EMBL/GenBank/DDBJ databases">
        <authorList>
            <person name="Sun L."/>
            <person name="Chen Z."/>
        </authorList>
    </citation>
    <scope>NUCLEOTIDE SEQUENCE [LARGE SCALE GENOMIC DNA]</scope>
    <source>
        <strain evidence="1">3-2-2</strain>
    </source>
</reference>
<sequence length="169" mass="19960">MAFTRTIADEYIIPEVLQLKRANLEDYLEKGMYGPKQTKIEERKKFLGTIRERIIVALTKSQVMEPGLYPEVEKLMNEHPKSVLLLNGELGYSYLSDYIKKARQKKIPFSIVRDKDHYTDIGLVLTYHHAIDKKNIYINKEPQKFTAIPKKKKKKRAPFSLFKRIFKRK</sequence>
<dbReference type="Gene3D" id="3.30.1330.30">
    <property type="match status" value="1"/>
</dbReference>
<evidence type="ECO:0000313" key="1">
    <source>
        <dbReference type="EMBL" id="RST73754.1"/>
    </source>
</evidence>
<comment type="caution">
    <text evidence="1">The sequence shown here is derived from an EMBL/GenBank/DDBJ whole genome shotgun (WGS) entry which is preliminary data.</text>
</comment>
<gene>
    <name evidence="1" type="ORF">D4T97_012820</name>
</gene>
<evidence type="ECO:0000313" key="2">
    <source>
        <dbReference type="Proteomes" id="UP000287156"/>
    </source>
</evidence>
<dbReference type="InterPro" id="IPR029064">
    <property type="entry name" value="Ribosomal_eL30-like_sf"/>
</dbReference>
<dbReference type="RefSeq" id="WP_126051141.1">
    <property type="nucleotide sequence ID" value="NZ_QYTV02000005.1"/>
</dbReference>
<dbReference type="PIRSF" id="PIRSF034303">
    <property type="entry name" value="DUF1694"/>
    <property type="match status" value="1"/>
</dbReference>
<accession>A0A429XYE0</accession>
<protein>
    <submittedName>
        <fullName evidence="1">DUF1694 domain-containing protein</fullName>
    </submittedName>
</protein>
<organism evidence="1 2">
    <name type="scientific">Siminovitchia acidinfaciens</name>
    <dbReference type="NCBI Taxonomy" id="2321395"/>
    <lineage>
        <taxon>Bacteria</taxon>
        <taxon>Bacillati</taxon>
        <taxon>Bacillota</taxon>
        <taxon>Bacilli</taxon>
        <taxon>Bacillales</taxon>
        <taxon>Bacillaceae</taxon>
        <taxon>Siminovitchia</taxon>
    </lineage>
</organism>
<dbReference type="EMBL" id="QYTV02000005">
    <property type="protein sequence ID" value="RST73754.1"/>
    <property type="molecule type" value="Genomic_DNA"/>
</dbReference>
<dbReference type="Proteomes" id="UP000287156">
    <property type="component" value="Unassembled WGS sequence"/>
</dbReference>
<name>A0A429XYE0_9BACI</name>
<proteinExistence type="predicted"/>
<keyword evidence="2" id="KW-1185">Reference proteome</keyword>
<dbReference type="OrthoDB" id="95278at2"/>
<dbReference type="InterPro" id="IPR012543">
    <property type="entry name" value="DUF1694"/>
</dbReference>
<dbReference type="Pfam" id="PF07997">
    <property type="entry name" value="DUF1694"/>
    <property type="match status" value="1"/>
</dbReference>
<dbReference type="SUPFAM" id="SSF160515">
    <property type="entry name" value="YueI-like"/>
    <property type="match status" value="1"/>
</dbReference>
<dbReference type="AlphaFoldDB" id="A0A429XYE0"/>